<accession>A0A7H9AT40</accession>
<dbReference type="Pfam" id="PF12988">
    <property type="entry name" value="TraQ_transposon"/>
    <property type="match status" value="1"/>
</dbReference>
<keyword evidence="2" id="KW-1185">Reference proteome</keyword>
<organism evidence="1 2">
    <name type="scientific">Costertonia aggregata</name>
    <dbReference type="NCBI Taxonomy" id="343403"/>
    <lineage>
        <taxon>Bacteria</taxon>
        <taxon>Pseudomonadati</taxon>
        <taxon>Bacteroidota</taxon>
        <taxon>Flavobacteriia</taxon>
        <taxon>Flavobacteriales</taxon>
        <taxon>Flavobacteriaceae</taxon>
        <taxon>Costertonia</taxon>
    </lineage>
</organism>
<dbReference type="Gene3D" id="2.60.40.2410">
    <property type="entry name" value="Uncharacterised protein PF12988, DUF3872"/>
    <property type="match status" value="9"/>
</dbReference>
<dbReference type="InterPro" id="IPR024355">
    <property type="entry name" value="TraQ_bacteroidetes"/>
</dbReference>
<dbReference type="PROSITE" id="PS51257">
    <property type="entry name" value="PROKAR_LIPOPROTEIN"/>
    <property type="match status" value="1"/>
</dbReference>
<proteinExistence type="predicted"/>
<dbReference type="InterPro" id="IPR038707">
    <property type="entry name" value="TraQ_sf"/>
</dbReference>
<protein>
    <submittedName>
        <fullName evidence="1">DUF3872 domain-containing protein</fullName>
    </submittedName>
</protein>
<dbReference type="EMBL" id="CP058595">
    <property type="protein sequence ID" value="QLG46577.1"/>
    <property type="molecule type" value="Genomic_DNA"/>
</dbReference>
<name>A0A7H9AT40_9FLAO</name>
<dbReference type="Proteomes" id="UP000509302">
    <property type="component" value="Chromosome"/>
</dbReference>
<evidence type="ECO:0000313" key="2">
    <source>
        <dbReference type="Proteomes" id="UP000509302"/>
    </source>
</evidence>
<dbReference type="KEGG" id="cagg:HYG79_14880"/>
<dbReference type="RefSeq" id="WP_179242856.1">
    <property type="nucleotide sequence ID" value="NZ_CP058595.1"/>
</dbReference>
<reference evidence="1 2" key="1">
    <citation type="journal article" date="2006" name="Int. J. Syst. Evol. Microbiol.">
        <title>Costertonia aggregata gen. nov., sp. nov., a mesophilic marine bacterium of the family Flavobacteriaceae, isolated from a mature biofilm.</title>
        <authorList>
            <person name="Kwon K.K."/>
            <person name="Lee Y.K."/>
            <person name="Lee H.K."/>
        </authorList>
    </citation>
    <scope>NUCLEOTIDE SEQUENCE [LARGE SCALE GENOMIC DNA]</scope>
    <source>
        <strain evidence="1 2">KCCM 42265</strain>
    </source>
</reference>
<evidence type="ECO:0000313" key="1">
    <source>
        <dbReference type="EMBL" id="QLG46577.1"/>
    </source>
</evidence>
<gene>
    <name evidence="1" type="ORF">HYG79_14880</name>
</gene>
<sequence length="1118" mass="123635">MKMNALQRIYALTAVCCILILACSKDFEDIVQDSFDFTFEGSNEENGFVFEATKTDFILEPERMVSNVSYFMKYDNLDGKGYYIGAENDTVRANDTIPIQNFNLSYRYMPIDTGMHKVKVLAWDSNKIEKELELLYNVKYASFSFSLGKGTDDFIVNSQNPVTVTLLRDKETTSPDGGRDKDFETTYQLENGTGVLYLDDAVYDAGEPFKLPKGVTELGYLPETLGEHRLTMTAKAPDGATISNELILNIGNVNFTFRATAASSQVELESNLAVNIDLRTQDEESEVTYDISHSFSADSQGAGTVRNQNGGVMDAGTFRDVVPGNYNFTFQDDVLGQRKIYFDVRDSNGQMKRDSVEIEVANIPFTFSGNAESNQVFMNQRTQLNFNIKSSGNTDNIDYFLTYNLEEGNGRVTGINGNTITNNTDYPVNLGNFSLFYTPETLGTHRISFLVTDNYGQAVGPVGIDLDTEQLELEFNASANSSEVLVGQRGTVALSLIEKGEYDGASYELNYFVSGGSAALYNSNSEITQSRYFSINPGSFAYDFIAEQPGTYEVTFLLRDSNGQILEEKVILVVGNNDFTVNMTPSKATEFSSIPVGMIVDIDEVPDGANDSYMAFFSSSQNGSMSINGIIYGPGEQFSLGAGINNITYTGTEPGQHNIVLSVESGSDVIRTANTTITFDQVDFTFTGGTQKSDITVGETTGLNFNISESVGSSDYTMRFSMNGNALIRDNNGIEVSPGNSYDVNTGNFNWTLEGTDESTVKMVFVVQNDTGLEKTVDITVNVTAKDYTFNASGTLQQAYTNEIVDMNFNISEIGIGGDTYEMYFSAGGNNGTFEYEGTDYSAGESFEVPVGAFSGKYLGTTEGNHNITFTVRSSSDVEKRANVNINYERYEEPFELTISQAPGERLEGEPFNITVITNAIGTHNPAVTYQMTFSFSGNRVGYFFYSGNRYDEGETIPLNYGSTNLTFYPETPNTFTIDFEVENSTGHSKSGSTFVETLGRPVALVKGEKHNVSCGGLNGCDYQVRIYTCFDIGCSEAYGGATLDQVEIRIFNRSTNRWDTRIFNYNEATGNGVDRYFMLEEEPRESRLKYLDQDFEVRVRDTNGQWSERVSGRVVRV</sequence>
<dbReference type="AlphaFoldDB" id="A0A7H9AT40"/>